<keyword evidence="4" id="KW-1185">Reference proteome</keyword>
<organism evidence="1 3">
    <name type="scientific">Prunus armeniaca</name>
    <name type="common">Apricot</name>
    <name type="synonym">Armeniaca vulgaris</name>
    <dbReference type="NCBI Taxonomy" id="36596"/>
    <lineage>
        <taxon>Eukaryota</taxon>
        <taxon>Viridiplantae</taxon>
        <taxon>Streptophyta</taxon>
        <taxon>Embryophyta</taxon>
        <taxon>Tracheophyta</taxon>
        <taxon>Spermatophyta</taxon>
        <taxon>Magnoliopsida</taxon>
        <taxon>eudicotyledons</taxon>
        <taxon>Gunneridae</taxon>
        <taxon>Pentapetalae</taxon>
        <taxon>rosids</taxon>
        <taxon>fabids</taxon>
        <taxon>Rosales</taxon>
        <taxon>Rosaceae</taxon>
        <taxon>Amygdaloideae</taxon>
        <taxon>Amygdaleae</taxon>
        <taxon>Prunus</taxon>
    </lineage>
</organism>
<proteinExistence type="predicted"/>
<reference evidence="1 3" key="2">
    <citation type="submission" date="2020-05" db="EMBL/GenBank/DDBJ databases">
        <authorList>
            <person name="Campoy J."/>
            <person name="Schneeberger K."/>
            <person name="Spophaly S."/>
        </authorList>
    </citation>
    <scope>NUCLEOTIDE SEQUENCE [LARGE SCALE GENOMIC DNA]</scope>
    <source>
        <strain evidence="1">PruArmRojPasFocal</strain>
    </source>
</reference>
<protein>
    <submittedName>
        <fullName evidence="1">Uncharacterized protein</fullName>
    </submittedName>
</protein>
<sequence>MKNLIVCIDCHVSMKYISLIKNQEITVSFPLVLKVRKEAMNSLSGNGSEKGGMVATVDAANSTALEMFFTV</sequence>
<evidence type="ECO:0000313" key="2">
    <source>
        <dbReference type="EMBL" id="CAB4308524.1"/>
    </source>
</evidence>
<evidence type="ECO:0000313" key="4">
    <source>
        <dbReference type="Proteomes" id="UP000507245"/>
    </source>
</evidence>
<name>A0A6J5UPL7_PRUAR</name>
<evidence type="ECO:0000313" key="3">
    <source>
        <dbReference type="Proteomes" id="UP000507222"/>
    </source>
</evidence>
<gene>
    <name evidence="1" type="ORF">CURHAP_LOCUS28126</name>
    <name evidence="2" type="ORF">ORAREDHAP_LOCUS28031</name>
</gene>
<dbReference type="EMBL" id="CAEKKB010000004">
    <property type="protein sequence ID" value="CAB4308524.1"/>
    <property type="molecule type" value="Genomic_DNA"/>
</dbReference>
<reference evidence="4" key="1">
    <citation type="journal article" date="2020" name="Genome Biol.">
        <title>Gamete binning: chromosome-level and haplotype-resolved genome assembly enabled by high-throughput single-cell sequencing of gamete genomes.</title>
        <authorList>
            <person name="Campoy J.A."/>
            <person name="Sun H."/>
            <person name="Goel M."/>
            <person name="Jiao W.-B."/>
            <person name="Folz-Donahue K."/>
            <person name="Wang N."/>
            <person name="Rubio M."/>
            <person name="Liu C."/>
            <person name="Kukat C."/>
            <person name="Ruiz D."/>
            <person name="Huettel B."/>
            <person name="Schneeberger K."/>
        </authorList>
    </citation>
    <scope>NUCLEOTIDE SEQUENCE [LARGE SCALE GENOMIC DNA]</scope>
    <source>
        <strain evidence="4">cv. Rojo Pasion</strain>
    </source>
</reference>
<accession>A0A6J5UPL7</accession>
<dbReference type="OrthoDB" id="185373at2759"/>
<evidence type="ECO:0000313" key="1">
    <source>
        <dbReference type="EMBL" id="CAB4277972.1"/>
    </source>
</evidence>
<dbReference type="AlphaFoldDB" id="A0A6J5UPL7"/>
<dbReference type="EMBL" id="CAEKDK010000004">
    <property type="protein sequence ID" value="CAB4277972.1"/>
    <property type="molecule type" value="Genomic_DNA"/>
</dbReference>
<dbReference type="Proteomes" id="UP000507245">
    <property type="component" value="Unassembled WGS sequence"/>
</dbReference>
<dbReference type="Proteomes" id="UP000507222">
    <property type="component" value="Unassembled WGS sequence"/>
</dbReference>